<keyword evidence="3" id="KW-0472">Membrane</keyword>
<dbReference type="PANTHER" id="PTHR21461">
    <property type="entry name" value="GLYCOSYLTRANSFERASE FAMILY 92 PROTEIN"/>
    <property type="match status" value="1"/>
</dbReference>
<evidence type="ECO:0000256" key="2">
    <source>
        <dbReference type="ARBA" id="ARBA00022692"/>
    </source>
</evidence>
<dbReference type="AlphaFoldDB" id="A0A6C0DU90"/>
<reference evidence="4" key="1">
    <citation type="journal article" date="2020" name="Nature">
        <title>Giant virus diversity and host interactions through global metagenomics.</title>
        <authorList>
            <person name="Schulz F."/>
            <person name="Roux S."/>
            <person name="Paez-Espino D."/>
            <person name="Jungbluth S."/>
            <person name="Walsh D.A."/>
            <person name="Denef V.J."/>
            <person name="McMahon K.D."/>
            <person name="Konstantinidis K.T."/>
            <person name="Eloe-Fadrosh E.A."/>
            <person name="Kyrpides N.C."/>
            <person name="Woyke T."/>
        </authorList>
    </citation>
    <scope>NUCLEOTIDE SEQUENCE</scope>
    <source>
        <strain evidence="4">GVMAG-M-3300023174-5</strain>
    </source>
</reference>
<keyword evidence="2" id="KW-0812">Transmembrane</keyword>
<dbReference type="GO" id="GO:0005737">
    <property type="term" value="C:cytoplasm"/>
    <property type="evidence" value="ECO:0007669"/>
    <property type="project" value="TreeGrafter"/>
</dbReference>
<comment type="subcellular location">
    <subcellularLocation>
        <location evidence="1">Membrane</location>
        <topology evidence="1">Single-pass membrane protein</topology>
    </subcellularLocation>
</comment>
<dbReference type="EMBL" id="MN739668">
    <property type="protein sequence ID" value="QHT19599.1"/>
    <property type="molecule type" value="Genomic_DNA"/>
</dbReference>
<evidence type="ECO:0008006" key="5">
    <source>
        <dbReference type="Google" id="ProtNLM"/>
    </source>
</evidence>
<keyword evidence="3" id="KW-1133">Transmembrane helix</keyword>
<dbReference type="GO" id="GO:0016757">
    <property type="term" value="F:glycosyltransferase activity"/>
    <property type="evidence" value="ECO:0007669"/>
    <property type="project" value="TreeGrafter"/>
</dbReference>
<proteinExistence type="predicted"/>
<protein>
    <recommendedName>
        <fullName evidence="5">Glycosyltransferase 2-like domain-containing protein</fullName>
    </recommendedName>
</protein>
<evidence type="ECO:0000313" key="4">
    <source>
        <dbReference type="EMBL" id="QHT19599.1"/>
    </source>
</evidence>
<evidence type="ECO:0000256" key="1">
    <source>
        <dbReference type="ARBA" id="ARBA00004167"/>
    </source>
</evidence>
<evidence type="ECO:0000256" key="3">
    <source>
        <dbReference type="ARBA" id="ARBA00022989"/>
    </source>
</evidence>
<dbReference type="GO" id="GO:0016020">
    <property type="term" value="C:membrane"/>
    <property type="evidence" value="ECO:0007669"/>
    <property type="project" value="UniProtKB-SubCell"/>
</dbReference>
<accession>A0A6C0DU90</accession>
<dbReference type="Pfam" id="PF13704">
    <property type="entry name" value="Glyco_tranf_2_4"/>
    <property type="match status" value="1"/>
</dbReference>
<sequence>MQENMKVVLFTNARDEKNMHEWVAHHLLLGFDEIYIVDHKSIIPLEGQFDNFNKDVKKVFVKRCEKEGAVKDFFICRAAQQARVTKADWMLYLDADEFFVINLQYITNVKDLLKNYNFADSVSFNWLLFGSNYHINEPKGFIIDNYTRSILKFTDHLKTFIRPQEFCEPNAHRSNVKNMSRAYHGSGVCLGTIYPPYLDNRHFINNIEYYNSIAYIAHYAYQSEETFIKRKIRLPRDDWGVHRTQEETELGNNFHSKCNDIENLSVKNKYSENIHKYLESIGY</sequence>
<name>A0A6C0DU90_9ZZZZ</name>
<dbReference type="PANTHER" id="PTHR21461:SF69">
    <property type="entry name" value="GLYCOSYLTRANSFERASE FAMILY 92 PROTEIN"/>
    <property type="match status" value="1"/>
</dbReference>
<organism evidence="4">
    <name type="scientific">viral metagenome</name>
    <dbReference type="NCBI Taxonomy" id="1070528"/>
    <lineage>
        <taxon>unclassified sequences</taxon>
        <taxon>metagenomes</taxon>
        <taxon>organismal metagenomes</taxon>
    </lineage>
</organism>